<dbReference type="Pfam" id="PF01395">
    <property type="entry name" value="PBP_GOBP"/>
    <property type="match status" value="1"/>
</dbReference>
<dbReference type="EnsemblMetazoa" id="XM_028279416.1">
    <property type="protein sequence ID" value="XP_028135217.1"/>
    <property type="gene ID" value="LOC114330100"/>
</dbReference>
<evidence type="ECO:0000313" key="4">
    <source>
        <dbReference type="RefSeq" id="XP_028135217.1"/>
    </source>
</evidence>
<dbReference type="Proteomes" id="UP001652700">
    <property type="component" value="Unplaced"/>
</dbReference>
<proteinExistence type="predicted"/>
<dbReference type="SUPFAM" id="SSF47565">
    <property type="entry name" value="Insect pheromone/odorant-binding proteins"/>
    <property type="match status" value="1"/>
</dbReference>
<keyword evidence="1" id="KW-0732">Signal</keyword>
<dbReference type="RefSeq" id="XP_028135217.1">
    <property type="nucleotide sequence ID" value="XM_028279416.1"/>
</dbReference>
<evidence type="ECO:0000256" key="1">
    <source>
        <dbReference type="SAM" id="SignalP"/>
    </source>
</evidence>
<evidence type="ECO:0000313" key="3">
    <source>
        <dbReference type="Proteomes" id="UP001652700"/>
    </source>
</evidence>
<accession>A0A6P7FJN0</accession>
<gene>
    <name evidence="4" type="primary">LOC114330100</name>
</gene>
<keyword evidence="3" id="KW-1185">Reference proteome</keyword>
<evidence type="ECO:0000313" key="2">
    <source>
        <dbReference type="EnsemblMetazoa" id="XP_028135217.1"/>
    </source>
</evidence>
<protein>
    <submittedName>
        <fullName evidence="4">Uncharacterized protein LOC114330100 isoform X3</fullName>
    </submittedName>
</protein>
<feature type="signal peptide" evidence="1">
    <location>
        <begin position="1"/>
        <end position="18"/>
    </location>
</feature>
<organism evidence="4">
    <name type="scientific">Diabrotica virgifera virgifera</name>
    <name type="common">western corn rootworm</name>
    <dbReference type="NCBI Taxonomy" id="50390"/>
    <lineage>
        <taxon>Eukaryota</taxon>
        <taxon>Metazoa</taxon>
        <taxon>Ecdysozoa</taxon>
        <taxon>Arthropoda</taxon>
        <taxon>Hexapoda</taxon>
        <taxon>Insecta</taxon>
        <taxon>Pterygota</taxon>
        <taxon>Neoptera</taxon>
        <taxon>Endopterygota</taxon>
        <taxon>Coleoptera</taxon>
        <taxon>Polyphaga</taxon>
        <taxon>Cucujiformia</taxon>
        <taxon>Chrysomeloidea</taxon>
        <taxon>Chrysomelidae</taxon>
        <taxon>Galerucinae</taxon>
        <taxon>Diabroticina</taxon>
        <taxon>Diabroticites</taxon>
        <taxon>Diabrotica</taxon>
    </lineage>
</organism>
<dbReference type="OrthoDB" id="10338503at2759"/>
<reference evidence="2" key="2">
    <citation type="submission" date="2025-05" db="UniProtKB">
        <authorList>
            <consortium name="EnsemblMetazoa"/>
        </authorList>
    </citation>
    <scope>IDENTIFICATION</scope>
</reference>
<sequence>MNLEIFFIVIISLLGVQSSDMEKYFPMDLQYHVTKQCEQQISVNLDGQNLNEKGSNDIEYWFWSCFLKKLGFLTDDNKFNEEGVQKRVGNNQKIIEDIRNCFPIDAVTKEEVDSIAKCIARI</sequence>
<dbReference type="AlphaFoldDB" id="A0A6P7FJN0"/>
<dbReference type="InterPro" id="IPR036728">
    <property type="entry name" value="PBP_GOBP_sf"/>
</dbReference>
<dbReference type="InterPro" id="IPR006170">
    <property type="entry name" value="PBP/GOBP"/>
</dbReference>
<reference evidence="4" key="1">
    <citation type="submission" date="2025-04" db="UniProtKB">
        <authorList>
            <consortium name="RefSeq"/>
        </authorList>
    </citation>
    <scope>IDENTIFICATION</scope>
    <source>
        <tissue evidence="4">Whole insect</tissue>
    </source>
</reference>
<name>A0A6P7FJN0_DIAVI</name>
<dbReference type="Gene3D" id="1.10.238.20">
    <property type="entry name" value="Pheromone/general odorant binding protein domain"/>
    <property type="match status" value="1"/>
</dbReference>
<dbReference type="GeneID" id="114330100"/>
<dbReference type="GO" id="GO:0005549">
    <property type="term" value="F:odorant binding"/>
    <property type="evidence" value="ECO:0007669"/>
    <property type="project" value="InterPro"/>
</dbReference>
<feature type="chain" id="PRO_5028266189" evidence="1">
    <location>
        <begin position="19"/>
        <end position="122"/>
    </location>
</feature>